<feature type="compositionally biased region" description="Basic and acidic residues" evidence="1">
    <location>
        <begin position="56"/>
        <end position="67"/>
    </location>
</feature>
<evidence type="ECO:0000313" key="4">
    <source>
        <dbReference type="Proteomes" id="UP000660611"/>
    </source>
</evidence>
<sequence>MARNDETVTPDDSDDEPTQRREPDPNTAEYPEITSGSADTPPTSGKGKGWSPKIGDPIDPRDREDRRDAPVIVPVKAGGGAMRGLFWLVATIGLIVALVLGAKTIGLFPDLKNPFAKEQTDRSGPALLKSVQDLSQYVAAEGNFEVIVDVQKDRKYIPDFLLNERILFVAAGSVEVYVDFAGIGQGAVKESEDRRTVEITLPAPQLRPVRINNDRSYVYQEDRGLFNRLADAFKSDPNRLQEVYKLAEEKIGTAAKEAGLSKRAEENTRKMLQQFLGALGYTSVTVNFPAS</sequence>
<organism evidence="3 4">
    <name type="scientific">Dactylosporangium siamense</name>
    <dbReference type="NCBI Taxonomy" id="685454"/>
    <lineage>
        <taxon>Bacteria</taxon>
        <taxon>Bacillati</taxon>
        <taxon>Actinomycetota</taxon>
        <taxon>Actinomycetes</taxon>
        <taxon>Micromonosporales</taxon>
        <taxon>Micromonosporaceae</taxon>
        <taxon>Dactylosporangium</taxon>
    </lineage>
</organism>
<dbReference type="Proteomes" id="UP000660611">
    <property type="component" value="Unassembled WGS sequence"/>
</dbReference>
<keyword evidence="2" id="KW-1133">Transmembrane helix</keyword>
<feature type="compositionally biased region" description="Polar residues" evidence="1">
    <location>
        <begin position="34"/>
        <end position="43"/>
    </location>
</feature>
<dbReference type="AlphaFoldDB" id="A0A919PML6"/>
<protein>
    <recommendedName>
        <fullName evidence="5">DUF4230 domain-containing protein</fullName>
    </recommendedName>
</protein>
<feature type="region of interest" description="Disordered" evidence="1">
    <location>
        <begin position="1"/>
        <end position="67"/>
    </location>
</feature>
<evidence type="ECO:0000256" key="1">
    <source>
        <dbReference type="SAM" id="MobiDB-lite"/>
    </source>
</evidence>
<dbReference type="Pfam" id="PF14014">
    <property type="entry name" value="DUF4230"/>
    <property type="match status" value="1"/>
</dbReference>
<feature type="transmembrane region" description="Helical" evidence="2">
    <location>
        <begin position="85"/>
        <end position="108"/>
    </location>
</feature>
<dbReference type="RefSeq" id="WP_203849147.1">
    <property type="nucleotide sequence ID" value="NZ_BAAAVW010000018.1"/>
</dbReference>
<proteinExistence type="predicted"/>
<reference evidence="3" key="1">
    <citation type="submission" date="2021-01" db="EMBL/GenBank/DDBJ databases">
        <title>Whole genome shotgun sequence of Dactylosporangium siamense NBRC 106093.</title>
        <authorList>
            <person name="Komaki H."/>
            <person name="Tamura T."/>
        </authorList>
    </citation>
    <scope>NUCLEOTIDE SEQUENCE</scope>
    <source>
        <strain evidence="3">NBRC 106093</strain>
    </source>
</reference>
<accession>A0A919PML6</accession>
<keyword evidence="4" id="KW-1185">Reference proteome</keyword>
<comment type="caution">
    <text evidence="3">The sequence shown here is derived from an EMBL/GenBank/DDBJ whole genome shotgun (WGS) entry which is preliminary data.</text>
</comment>
<gene>
    <name evidence="3" type="ORF">Dsi01nite_054570</name>
</gene>
<dbReference type="InterPro" id="IPR025324">
    <property type="entry name" value="DUF4230"/>
</dbReference>
<name>A0A919PML6_9ACTN</name>
<evidence type="ECO:0000313" key="3">
    <source>
        <dbReference type="EMBL" id="GIG47416.1"/>
    </source>
</evidence>
<evidence type="ECO:0008006" key="5">
    <source>
        <dbReference type="Google" id="ProtNLM"/>
    </source>
</evidence>
<evidence type="ECO:0000256" key="2">
    <source>
        <dbReference type="SAM" id="Phobius"/>
    </source>
</evidence>
<dbReference type="EMBL" id="BONQ01000083">
    <property type="protein sequence ID" value="GIG47416.1"/>
    <property type="molecule type" value="Genomic_DNA"/>
</dbReference>
<keyword evidence="2" id="KW-0472">Membrane</keyword>
<keyword evidence="2" id="KW-0812">Transmembrane</keyword>